<evidence type="ECO:0000256" key="5">
    <source>
        <dbReference type="SAM" id="Phobius"/>
    </source>
</evidence>
<dbReference type="CDD" id="cd16922">
    <property type="entry name" value="HATPase_EvgS-ArcB-TorS-like"/>
    <property type="match status" value="1"/>
</dbReference>
<dbReference type="CDD" id="cd17546">
    <property type="entry name" value="REC_hyHK_CKI1_RcsC-like"/>
    <property type="match status" value="1"/>
</dbReference>
<dbReference type="InterPro" id="IPR036097">
    <property type="entry name" value="HisK_dim/P_sf"/>
</dbReference>
<keyword evidence="5" id="KW-0812">Transmembrane</keyword>
<dbReference type="Pfam" id="PF00512">
    <property type="entry name" value="HisKA"/>
    <property type="match status" value="1"/>
</dbReference>
<dbReference type="SUPFAM" id="SSF47384">
    <property type="entry name" value="Homodimeric domain of signal transducing histidine kinase"/>
    <property type="match status" value="1"/>
</dbReference>
<dbReference type="Gene3D" id="1.10.287.130">
    <property type="match status" value="1"/>
</dbReference>
<dbReference type="SMART" id="SM00387">
    <property type="entry name" value="HATPase_c"/>
    <property type="match status" value="1"/>
</dbReference>
<evidence type="ECO:0000313" key="8">
    <source>
        <dbReference type="EMBL" id="MBE9664665.1"/>
    </source>
</evidence>
<dbReference type="SMART" id="SM00388">
    <property type="entry name" value="HisKA"/>
    <property type="match status" value="1"/>
</dbReference>
<dbReference type="SMART" id="SM00448">
    <property type="entry name" value="REC"/>
    <property type="match status" value="1"/>
</dbReference>
<keyword evidence="3 4" id="KW-0597">Phosphoprotein</keyword>
<dbReference type="PANTHER" id="PTHR45339">
    <property type="entry name" value="HYBRID SIGNAL TRANSDUCTION HISTIDINE KINASE J"/>
    <property type="match status" value="1"/>
</dbReference>
<evidence type="ECO:0000256" key="3">
    <source>
        <dbReference type="ARBA" id="ARBA00022553"/>
    </source>
</evidence>
<keyword evidence="9" id="KW-1185">Reference proteome</keyword>
<keyword evidence="5" id="KW-1133">Transmembrane helix</keyword>
<dbReference type="EMBL" id="JADFFL010000015">
    <property type="protein sequence ID" value="MBE9664665.1"/>
    <property type="molecule type" value="Genomic_DNA"/>
</dbReference>
<dbReference type="Gene3D" id="3.30.565.10">
    <property type="entry name" value="Histidine kinase-like ATPase, C-terminal domain"/>
    <property type="match status" value="1"/>
</dbReference>
<accession>A0A929L647</accession>
<evidence type="ECO:0000313" key="9">
    <source>
        <dbReference type="Proteomes" id="UP000622475"/>
    </source>
</evidence>
<dbReference type="InterPro" id="IPR011006">
    <property type="entry name" value="CheY-like_superfamily"/>
</dbReference>
<feature type="domain" description="Response regulatory" evidence="7">
    <location>
        <begin position="599"/>
        <end position="717"/>
    </location>
</feature>
<dbReference type="Pfam" id="PF00072">
    <property type="entry name" value="Response_reg"/>
    <property type="match status" value="1"/>
</dbReference>
<dbReference type="FunFam" id="3.30.565.10:FF:000010">
    <property type="entry name" value="Sensor histidine kinase RcsC"/>
    <property type="match status" value="1"/>
</dbReference>
<protein>
    <recommendedName>
        <fullName evidence="2">histidine kinase</fullName>
        <ecNumber evidence="2">2.7.13.3</ecNumber>
    </recommendedName>
</protein>
<dbReference type="CDD" id="cd00082">
    <property type="entry name" value="HisKA"/>
    <property type="match status" value="1"/>
</dbReference>
<dbReference type="GO" id="GO:0000155">
    <property type="term" value="F:phosphorelay sensor kinase activity"/>
    <property type="evidence" value="ECO:0007669"/>
    <property type="project" value="InterPro"/>
</dbReference>
<feature type="modified residue" description="4-aspartylphosphate" evidence="4">
    <location>
        <position position="648"/>
    </location>
</feature>
<dbReference type="Pfam" id="PF02518">
    <property type="entry name" value="HATPase_c"/>
    <property type="match status" value="1"/>
</dbReference>
<keyword evidence="5" id="KW-0472">Membrane</keyword>
<dbReference type="InterPro" id="IPR004358">
    <property type="entry name" value="Sig_transdc_His_kin-like_C"/>
</dbReference>
<dbReference type="InterPro" id="IPR005467">
    <property type="entry name" value="His_kinase_dom"/>
</dbReference>
<dbReference type="InterPro" id="IPR003661">
    <property type="entry name" value="HisK_dim/P_dom"/>
</dbReference>
<dbReference type="Gene3D" id="3.40.50.2300">
    <property type="match status" value="1"/>
</dbReference>
<dbReference type="AlphaFoldDB" id="A0A929L647"/>
<comment type="catalytic activity">
    <reaction evidence="1">
        <text>ATP + protein L-histidine = ADP + protein N-phospho-L-histidine.</text>
        <dbReference type="EC" id="2.7.13.3"/>
    </reaction>
</comment>
<name>A0A929L647_9SPHI</name>
<dbReference type="PROSITE" id="PS50110">
    <property type="entry name" value="RESPONSE_REGULATORY"/>
    <property type="match status" value="1"/>
</dbReference>
<dbReference type="SUPFAM" id="SSF55874">
    <property type="entry name" value="ATPase domain of HSP90 chaperone/DNA topoisomerase II/histidine kinase"/>
    <property type="match status" value="1"/>
</dbReference>
<reference evidence="8" key="1">
    <citation type="submission" date="2020-10" db="EMBL/GenBank/DDBJ databases">
        <title>Mucilaginibacter mali sp. nov., isolated from rhizosphere soil of apple orchard.</title>
        <authorList>
            <person name="Lee J.-S."/>
            <person name="Kim H.S."/>
            <person name="Kim J.-S."/>
        </authorList>
    </citation>
    <scope>NUCLEOTIDE SEQUENCE</scope>
    <source>
        <strain evidence="8">KCTC 22746</strain>
    </source>
</reference>
<gene>
    <name evidence="8" type="ORF">IRJ16_22485</name>
</gene>
<evidence type="ECO:0000256" key="2">
    <source>
        <dbReference type="ARBA" id="ARBA00012438"/>
    </source>
</evidence>
<dbReference type="Proteomes" id="UP000622475">
    <property type="component" value="Unassembled WGS sequence"/>
</dbReference>
<dbReference type="PROSITE" id="PS50109">
    <property type="entry name" value="HIS_KIN"/>
    <property type="match status" value="1"/>
</dbReference>
<dbReference type="InterPro" id="IPR036890">
    <property type="entry name" value="HATPase_C_sf"/>
</dbReference>
<dbReference type="EC" id="2.7.13.3" evidence="2"/>
<organism evidence="8 9">
    <name type="scientific">Mucilaginibacter myungsuensis</name>
    <dbReference type="NCBI Taxonomy" id="649104"/>
    <lineage>
        <taxon>Bacteria</taxon>
        <taxon>Pseudomonadati</taxon>
        <taxon>Bacteroidota</taxon>
        <taxon>Sphingobacteriia</taxon>
        <taxon>Sphingobacteriales</taxon>
        <taxon>Sphingobacteriaceae</taxon>
        <taxon>Mucilaginibacter</taxon>
    </lineage>
</organism>
<evidence type="ECO:0000256" key="1">
    <source>
        <dbReference type="ARBA" id="ARBA00000085"/>
    </source>
</evidence>
<dbReference type="InterPro" id="IPR003594">
    <property type="entry name" value="HATPase_dom"/>
</dbReference>
<dbReference type="InterPro" id="IPR001789">
    <property type="entry name" value="Sig_transdc_resp-reg_receiver"/>
</dbReference>
<evidence type="ECO:0000259" key="7">
    <source>
        <dbReference type="PROSITE" id="PS50110"/>
    </source>
</evidence>
<dbReference type="SUPFAM" id="SSF52172">
    <property type="entry name" value="CheY-like"/>
    <property type="match status" value="1"/>
</dbReference>
<dbReference type="PANTHER" id="PTHR45339:SF5">
    <property type="entry name" value="HISTIDINE KINASE"/>
    <property type="match status" value="1"/>
</dbReference>
<feature type="transmembrane region" description="Helical" evidence="5">
    <location>
        <begin position="12"/>
        <end position="31"/>
    </location>
</feature>
<dbReference type="RefSeq" id="WP_194114172.1">
    <property type="nucleotide sequence ID" value="NZ_JADFFL010000015.1"/>
</dbReference>
<feature type="domain" description="Histidine kinase" evidence="6">
    <location>
        <begin position="352"/>
        <end position="574"/>
    </location>
</feature>
<proteinExistence type="predicted"/>
<evidence type="ECO:0000256" key="4">
    <source>
        <dbReference type="PROSITE-ProRule" id="PRU00169"/>
    </source>
</evidence>
<comment type="caution">
    <text evidence="8">The sequence shown here is derived from an EMBL/GenBank/DDBJ whole genome shotgun (WGS) entry which is preliminary data.</text>
</comment>
<evidence type="ECO:0000259" key="6">
    <source>
        <dbReference type="PROSITE" id="PS50109"/>
    </source>
</evidence>
<sequence>MINLRKIPVLRYGLIVLLVSVLFTGAFFLYMRYTSAKKLEGSIAKLITARQNTDLIDSCLLNLYAADNNSRLYALTGDKKYVKEFSLQLKKLNTLLTRVKFSDPGITNIGAENVKKLLAEKTTKTTSYVQFRRLTDSLIGTTGRMDSTMAFSKMKIAVPVKETVKTTTHVDTLPKLTAGSTAAPRKKFFGRMIAAITGKNKKVPKAEDSLIVKTDTVKTISTAARTVYAPLPKKTRAHYRKLYVANNELRHNEHEILLINSNLVISIISELKHYKAMEMNYSAQSKAELSGKITNVFDEYDSLSKMTLIALIALICIVLYNVWKIFENQRKTIIEADRDREYADNKSRFMASMSHEIRTPLNSVIGFSEQLSSSILDPAQTEQVNAIRSSSHMLLEVVNEILDLAKYETGKMSFEQQPFMITDALNDALHTVHIQASKKGLMLAKNINIDDDLCFRGDVIRLKQVVVNLLVNAIKFTQQGEVLLQAMVMPNKDGRAILKIRIKDTGIGIKKADIPTLFDEFTQVADAQKVTRHKGTGLGLAICKKIIDLQGGHIKVISEMGKGSVFSFELPFGLADKAQCAVTETISHTELLEKVSGAKVLMAEDNNLNVLLAKTILKKWKIDVDVANDGQEALELFRANTYDIVLTDIQMPIMGGIELLANIRQEQNTLKAEMPVIVMTANVLKEDRDKYFVAGADDIVLKPFKEHDLIEKIALRLKTKIADTNRLLFRYG</sequence>
<dbReference type="PRINTS" id="PR00344">
    <property type="entry name" value="BCTRLSENSOR"/>
</dbReference>